<evidence type="ECO:0008006" key="5">
    <source>
        <dbReference type="Google" id="ProtNLM"/>
    </source>
</evidence>
<dbReference type="Proteomes" id="UP000218437">
    <property type="component" value="Chromosome"/>
</dbReference>
<organism evidence="3 4">
    <name type="scientific">Janthinobacterium svalbardensis</name>
    <dbReference type="NCBI Taxonomy" id="368607"/>
    <lineage>
        <taxon>Bacteria</taxon>
        <taxon>Pseudomonadati</taxon>
        <taxon>Pseudomonadota</taxon>
        <taxon>Betaproteobacteria</taxon>
        <taxon>Burkholderiales</taxon>
        <taxon>Oxalobacteraceae</taxon>
        <taxon>Janthinobacterium</taxon>
    </lineage>
</organism>
<dbReference type="AlphaFoldDB" id="A0A290X178"/>
<protein>
    <recommendedName>
        <fullName evidence="5">Iron dicitrate transport regulator FecR</fullName>
    </recommendedName>
</protein>
<dbReference type="InterPro" id="IPR012373">
    <property type="entry name" value="Ferrdict_sens_TM"/>
</dbReference>
<dbReference type="Gene3D" id="2.60.120.1440">
    <property type="match status" value="1"/>
</dbReference>
<feature type="domain" description="FecR N-terminal" evidence="2">
    <location>
        <begin position="39"/>
        <end position="76"/>
    </location>
</feature>
<name>A0A290X178_9BURK</name>
<dbReference type="Pfam" id="PF16220">
    <property type="entry name" value="DUF4880"/>
    <property type="match status" value="1"/>
</dbReference>
<sequence>MAPMTALPPRHAFGPSAQEQADMREYADFATTQDPVALAAATWFSRRGNLDVQQQADFAAWLAADAQHAQAYAQLKDTHRAARTIPAQVAARWAVPPAAPAPFPRRPLLRSLRVLPYAAAAMLLLSVGAGAYQWWQQQPTFSQAYATARGQRLAVALPDGSKLQLDTATQLHVTLYRQRREVRLAHGEALFQVQAKQGQPFNVLSGPLTVTVVGTQFSVRNTLAHDGQLRVAVQHGQVRVAGARQDLVDLRAGQGVSSDAGGRLSEVASLAPGSVAPWRDGRVTFDNVPLGAALAEFERYGDTGLAVRDPAVARLRIGGSFSLTQLDRFASALPQLLPVQVVRSGGVSEIRMAAKMPAQAPAMRLPEK</sequence>
<dbReference type="PANTHER" id="PTHR30273">
    <property type="entry name" value="PERIPLASMIC SIGNAL SENSOR AND SIGMA FACTOR ACTIVATOR FECR-RELATED"/>
    <property type="match status" value="1"/>
</dbReference>
<evidence type="ECO:0000259" key="1">
    <source>
        <dbReference type="Pfam" id="PF04773"/>
    </source>
</evidence>
<dbReference type="EMBL" id="CP023422">
    <property type="protein sequence ID" value="ATD62887.1"/>
    <property type="molecule type" value="Genomic_DNA"/>
</dbReference>
<dbReference type="PANTHER" id="PTHR30273:SF2">
    <property type="entry name" value="PROTEIN FECR"/>
    <property type="match status" value="1"/>
</dbReference>
<dbReference type="PIRSF" id="PIRSF018266">
    <property type="entry name" value="FecR"/>
    <property type="match status" value="1"/>
</dbReference>
<evidence type="ECO:0000259" key="2">
    <source>
        <dbReference type="Pfam" id="PF16220"/>
    </source>
</evidence>
<accession>A0A290X178</accession>
<dbReference type="InterPro" id="IPR006860">
    <property type="entry name" value="FecR"/>
</dbReference>
<proteinExistence type="predicted"/>
<dbReference type="Pfam" id="PF04773">
    <property type="entry name" value="FecR"/>
    <property type="match status" value="1"/>
</dbReference>
<evidence type="ECO:0000313" key="4">
    <source>
        <dbReference type="Proteomes" id="UP000218437"/>
    </source>
</evidence>
<evidence type="ECO:0000313" key="3">
    <source>
        <dbReference type="EMBL" id="ATD62887.1"/>
    </source>
</evidence>
<gene>
    <name evidence="3" type="ORF">CNX70_24135</name>
</gene>
<dbReference type="InterPro" id="IPR032623">
    <property type="entry name" value="FecR_N"/>
</dbReference>
<dbReference type="KEGG" id="jsv:CNX70_24135"/>
<keyword evidence="4" id="KW-1185">Reference proteome</keyword>
<reference evidence="3 4" key="1">
    <citation type="submission" date="2017-09" db="EMBL/GenBank/DDBJ databases">
        <title>Complete genome sequence of Janthinobacterium svalbardensis PAMC 27463.</title>
        <authorList>
            <person name="Cho Y.-J."/>
            <person name="Cho A."/>
            <person name="Kim O.-S."/>
            <person name="Lee J.-I."/>
        </authorList>
    </citation>
    <scope>NUCLEOTIDE SEQUENCE [LARGE SCALE GENOMIC DNA]</scope>
    <source>
        <strain evidence="3 4">PAMC 27463</strain>
    </source>
</reference>
<feature type="domain" description="FecR protein" evidence="1">
    <location>
        <begin position="144"/>
        <end position="239"/>
    </location>
</feature>
<dbReference type="GO" id="GO:0016989">
    <property type="term" value="F:sigma factor antagonist activity"/>
    <property type="evidence" value="ECO:0007669"/>
    <property type="project" value="TreeGrafter"/>
</dbReference>